<gene>
    <name evidence="1" type="ORF">LCGC14_1278270</name>
</gene>
<evidence type="ECO:0000313" key="1">
    <source>
        <dbReference type="EMBL" id="KKM86504.1"/>
    </source>
</evidence>
<organism evidence="1">
    <name type="scientific">marine sediment metagenome</name>
    <dbReference type="NCBI Taxonomy" id="412755"/>
    <lineage>
        <taxon>unclassified sequences</taxon>
        <taxon>metagenomes</taxon>
        <taxon>ecological metagenomes</taxon>
    </lineage>
</organism>
<protein>
    <submittedName>
        <fullName evidence="1">Uncharacterized protein</fullName>
    </submittedName>
</protein>
<name>A0A0F9KVY0_9ZZZZ</name>
<accession>A0A0F9KVY0</accession>
<sequence length="61" mass="6572">MNDQVAKLALAEARALLRREGLASSTANDIAEEALLKAEMAKRVYNRAVRAFVAASEEVAP</sequence>
<comment type="caution">
    <text evidence="1">The sequence shown here is derived from an EMBL/GenBank/DDBJ whole genome shotgun (WGS) entry which is preliminary data.</text>
</comment>
<reference evidence="1" key="1">
    <citation type="journal article" date="2015" name="Nature">
        <title>Complex archaea that bridge the gap between prokaryotes and eukaryotes.</title>
        <authorList>
            <person name="Spang A."/>
            <person name="Saw J.H."/>
            <person name="Jorgensen S.L."/>
            <person name="Zaremba-Niedzwiedzka K."/>
            <person name="Martijn J."/>
            <person name="Lind A.E."/>
            <person name="van Eijk R."/>
            <person name="Schleper C."/>
            <person name="Guy L."/>
            <person name="Ettema T.J."/>
        </authorList>
    </citation>
    <scope>NUCLEOTIDE SEQUENCE</scope>
</reference>
<dbReference type="AlphaFoldDB" id="A0A0F9KVY0"/>
<dbReference type="EMBL" id="LAZR01007245">
    <property type="protein sequence ID" value="KKM86504.1"/>
    <property type="molecule type" value="Genomic_DNA"/>
</dbReference>
<proteinExistence type="predicted"/>